<dbReference type="PANTHER" id="PTHR39206:SF1">
    <property type="entry name" value="SLL8004 PROTEIN"/>
    <property type="match status" value="1"/>
</dbReference>
<organism evidence="1 2">
    <name type="scientific">Noviluteimonas lactosilytica</name>
    <dbReference type="NCBI Taxonomy" id="2888523"/>
    <lineage>
        <taxon>Bacteria</taxon>
        <taxon>Pseudomonadati</taxon>
        <taxon>Pseudomonadota</taxon>
        <taxon>Gammaproteobacteria</taxon>
        <taxon>Lysobacterales</taxon>
        <taxon>Lysobacteraceae</taxon>
        <taxon>Noviluteimonas</taxon>
    </lineage>
</organism>
<comment type="caution">
    <text evidence="1">The sequence shown here is derived from an EMBL/GenBank/DDBJ whole genome shotgun (WGS) entry which is preliminary data.</text>
</comment>
<accession>A0ABS8JFU9</accession>
<dbReference type="Proteomes" id="UP001165293">
    <property type="component" value="Unassembled WGS sequence"/>
</dbReference>
<dbReference type="SUPFAM" id="SSF52540">
    <property type="entry name" value="P-loop containing nucleoside triphosphate hydrolases"/>
    <property type="match status" value="1"/>
</dbReference>
<dbReference type="InterPro" id="IPR027417">
    <property type="entry name" value="P-loop_NTPase"/>
</dbReference>
<protein>
    <submittedName>
        <fullName evidence="1">Toxin</fullName>
    </submittedName>
</protein>
<dbReference type="Gene3D" id="3.40.50.300">
    <property type="entry name" value="P-loop containing nucleotide triphosphate hydrolases"/>
    <property type="match status" value="1"/>
</dbReference>
<name>A0ABS8JFU9_9GAMM</name>
<gene>
    <name evidence="1" type="ORF">LK996_05275</name>
</gene>
<evidence type="ECO:0000313" key="1">
    <source>
        <dbReference type="EMBL" id="MCC8362483.1"/>
    </source>
</evidence>
<proteinExistence type="predicted"/>
<sequence>MAFVLAGHNGSGKSTLWREQLADTLRIPLINADRMMLSILPEPDAQTGRIPEWARELRDEQVQWQILSQHGVRAFKRLVMEHQMPFAFETVFSHWKPLPGGGHESKVDDIREMQRAGYFVVLVFVGLTSVDMSILRVLTRTLQGGHAVDTAKLTHRFARTQAAIGHAAPIADMTLMFDNSRLTSEQAFTLVRAQMRRAVLFDARDPMYSVPPDLLTACEPWMAAVTGAFAPKTRR</sequence>
<keyword evidence="2" id="KW-1185">Reference proteome</keyword>
<dbReference type="EMBL" id="JAJGAK010000001">
    <property type="protein sequence ID" value="MCC8362483.1"/>
    <property type="molecule type" value="Genomic_DNA"/>
</dbReference>
<dbReference type="RefSeq" id="WP_230526083.1">
    <property type="nucleotide sequence ID" value="NZ_JAJGAK010000001.1"/>
</dbReference>
<reference evidence="1" key="1">
    <citation type="submission" date="2021-10" db="EMBL/GenBank/DDBJ databases">
        <authorList>
            <person name="Lyu M."/>
            <person name="Wang X."/>
            <person name="Meng X."/>
            <person name="Xu K."/>
        </authorList>
    </citation>
    <scope>NUCLEOTIDE SEQUENCE</scope>
    <source>
        <strain evidence="1">A6</strain>
    </source>
</reference>
<evidence type="ECO:0000313" key="2">
    <source>
        <dbReference type="Proteomes" id="UP001165293"/>
    </source>
</evidence>
<dbReference type="PANTHER" id="PTHR39206">
    <property type="entry name" value="SLL8004 PROTEIN"/>
    <property type="match status" value="1"/>
</dbReference>